<evidence type="ECO:0000256" key="7">
    <source>
        <dbReference type="ARBA" id="ARBA00023242"/>
    </source>
</evidence>
<evidence type="ECO:0000256" key="3">
    <source>
        <dbReference type="ARBA" id="ARBA00022664"/>
    </source>
</evidence>
<dbReference type="Pfam" id="PF04696">
    <property type="entry name" value="Pinin_SDK_memA"/>
    <property type="match status" value="1"/>
</dbReference>
<dbReference type="Proteomes" id="UP000245768">
    <property type="component" value="Unassembled WGS sequence"/>
</dbReference>
<dbReference type="PANTHER" id="PTHR12707">
    <property type="entry name" value="PINN"/>
    <property type="match status" value="1"/>
</dbReference>
<dbReference type="AlphaFoldDB" id="A0A316YKD6"/>
<dbReference type="EMBL" id="KZ819637">
    <property type="protein sequence ID" value="PWN89536.1"/>
    <property type="molecule type" value="Genomic_DNA"/>
</dbReference>
<accession>A0A316YKD6</accession>
<dbReference type="GeneID" id="37044087"/>
<keyword evidence="3" id="KW-0507">mRNA processing</keyword>
<protein>
    <recommendedName>
        <fullName evidence="10">Pinin/SDK/MemA protein domain-containing protein</fullName>
    </recommendedName>
</protein>
<evidence type="ECO:0000313" key="11">
    <source>
        <dbReference type="EMBL" id="PWN89536.1"/>
    </source>
</evidence>
<evidence type="ECO:0000259" key="10">
    <source>
        <dbReference type="Pfam" id="PF04696"/>
    </source>
</evidence>
<reference evidence="11 12" key="1">
    <citation type="journal article" date="2018" name="Mol. Biol. Evol.">
        <title>Broad Genomic Sampling Reveals a Smut Pathogenic Ancestry of the Fungal Clade Ustilaginomycotina.</title>
        <authorList>
            <person name="Kijpornyongpan T."/>
            <person name="Mondo S.J."/>
            <person name="Barry K."/>
            <person name="Sandor L."/>
            <person name="Lee J."/>
            <person name="Lipzen A."/>
            <person name="Pangilinan J."/>
            <person name="LaButti K."/>
            <person name="Hainaut M."/>
            <person name="Henrissat B."/>
            <person name="Grigoriev I.V."/>
            <person name="Spatafora J.W."/>
            <person name="Aime M.C."/>
        </authorList>
    </citation>
    <scope>NUCLEOTIDE SEQUENCE [LARGE SCALE GENOMIC DNA]</scope>
    <source>
        <strain evidence="11 12">MCA 4198</strain>
    </source>
</reference>
<name>A0A316YKD6_9BASI</name>
<keyword evidence="8" id="KW-0175">Coiled coil</keyword>
<feature type="region of interest" description="Disordered" evidence="9">
    <location>
        <begin position="187"/>
        <end position="241"/>
    </location>
</feature>
<evidence type="ECO:0000256" key="9">
    <source>
        <dbReference type="SAM" id="MobiDB-lite"/>
    </source>
</evidence>
<dbReference type="InterPro" id="IPR039853">
    <property type="entry name" value="Pinin"/>
</dbReference>
<gene>
    <name evidence="11" type="ORF">FA10DRAFT_268077</name>
</gene>
<organism evidence="11 12">
    <name type="scientific">Acaromyces ingoldii</name>
    <dbReference type="NCBI Taxonomy" id="215250"/>
    <lineage>
        <taxon>Eukaryota</taxon>
        <taxon>Fungi</taxon>
        <taxon>Dikarya</taxon>
        <taxon>Basidiomycota</taxon>
        <taxon>Ustilaginomycotina</taxon>
        <taxon>Exobasidiomycetes</taxon>
        <taxon>Exobasidiales</taxon>
        <taxon>Cryptobasidiaceae</taxon>
        <taxon>Acaromyces</taxon>
    </lineage>
</organism>
<evidence type="ECO:0000256" key="4">
    <source>
        <dbReference type="ARBA" id="ARBA00023015"/>
    </source>
</evidence>
<feature type="compositionally biased region" description="Basic and acidic residues" evidence="9">
    <location>
        <begin position="220"/>
        <end position="235"/>
    </location>
</feature>
<evidence type="ECO:0000256" key="8">
    <source>
        <dbReference type="SAM" id="Coils"/>
    </source>
</evidence>
<dbReference type="GO" id="GO:0008380">
    <property type="term" value="P:RNA splicing"/>
    <property type="evidence" value="ECO:0007669"/>
    <property type="project" value="UniProtKB-KW"/>
</dbReference>
<keyword evidence="7" id="KW-0539">Nucleus</keyword>
<dbReference type="OrthoDB" id="330772at2759"/>
<proteinExistence type="inferred from homology"/>
<comment type="subcellular location">
    <subcellularLocation>
        <location evidence="1">Nucleus</location>
    </subcellularLocation>
</comment>
<feature type="coiled-coil region" evidence="8">
    <location>
        <begin position="20"/>
        <end position="67"/>
    </location>
</feature>
<evidence type="ECO:0000256" key="1">
    <source>
        <dbReference type="ARBA" id="ARBA00004123"/>
    </source>
</evidence>
<evidence type="ECO:0000256" key="6">
    <source>
        <dbReference type="ARBA" id="ARBA00023187"/>
    </source>
</evidence>
<evidence type="ECO:0000256" key="5">
    <source>
        <dbReference type="ARBA" id="ARBA00023163"/>
    </source>
</evidence>
<evidence type="ECO:0000313" key="12">
    <source>
        <dbReference type="Proteomes" id="UP000245768"/>
    </source>
</evidence>
<dbReference type="InParanoid" id="A0A316YKD6"/>
<keyword evidence="5" id="KW-0804">Transcription</keyword>
<comment type="similarity">
    <text evidence="2">Belongs to the pinin family.</text>
</comment>
<feature type="domain" description="Pinin/SDK/MemA protein" evidence="10">
    <location>
        <begin position="1"/>
        <end position="89"/>
    </location>
</feature>
<sequence>MFGLLNQTLSKANAENARGVQAANRRAEIESRQKKALEKRMESLESSKRLRAELEGAKREVVDMACDIAQQDALVRVRKAQKRRMASFLVAVPDEARGLLKVRGDQQRERSKEIDRVIAPGVPLVLGPARTAAPVYYLPKKMLGAQDDTMDAQEDQVDEELEKADKEWAARRSGMVDELRRLKTRVGSLTKEVEELKQDQGEHDDGDARMQDSNGTGTDKASKPDDGHLKAKGDDDAMAED</sequence>
<keyword evidence="12" id="KW-1185">Reference proteome</keyword>
<feature type="compositionally biased region" description="Basic and acidic residues" evidence="9">
    <location>
        <begin position="191"/>
        <end position="210"/>
    </location>
</feature>
<keyword evidence="6" id="KW-0508">mRNA splicing</keyword>
<dbReference type="PANTHER" id="PTHR12707:SF0">
    <property type="entry name" value="PININ"/>
    <property type="match status" value="1"/>
</dbReference>
<dbReference type="STRING" id="215250.A0A316YKD6"/>
<dbReference type="GO" id="GO:0006397">
    <property type="term" value="P:mRNA processing"/>
    <property type="evidence" value="ECO:0007669"/>
    <property type="project" value="UniProtKB-KW"/>
</dbReference>
<dbReference type="InterPro" id="IPR006786">
    <property type="entry name" value="Pinin_SDK_MemA"/>
</dbReference>
<dbReference type="RefSeq" id="XP_025376734.1">
    <property type="nucleotide sequence ID" value="XM_025522171.1"/>
</dbReference>
<keyword evidence="4" id="KW-0805">Transcription regulation</keyword>
<evidence type="ECO:0000256" key="2">
    <source>
        <dbReference type="ARBA" id="ARBA00010386"/>
    </source>
</evidence>
<dbReference type="GO" id="GO:0071013">
    <property type="term" value="C:catalytic step 2 spliceosome"/>
    <property type="evidence" value="ECO:0007669"/>
    <property type="project" value="TreeGrafter"/>
</dbReference>